<dbReference type="SMART" id="SM01134">
    <property type="entry name" value="DeoRC"/>
    <property type="match status" value="1"/>
</dbReference>
<protein>
    <recommendedName>
        <fullName evidence="1">Lactose phosphotransferase system repressor</fullName>
    </recommendedName>
</protein>
<name>A0A1T5JPH5_9MICO</name>
<keyword evidence="5" id="KW-0804">Transcription</keyword>
<dbReference type="SUPFAM" id="SSF100950">
    <property type="entry name" value="NagB/RpiA/CoA transferase-like"/>
    <property type="match status" value="1"/>
</dbReference>
<dbReference type="GO" id="GO:0003700">
    <property type="term" value="F:DNA-binding transcription factor activity"/>
    <property type="evidence" value="ECO:0007669"/>
    <property type="project" value="InterPro"/>
</dbReference>
<dbReference type="InterPro" id="IPR037171">
    <property type="entry name" value="NagB/RpiA_transferase-like"/>
</dbReference>
<dbReference type="GO" id="GO:0003677">
    <property type="term" value="F:DNA binding"/>
    <property type="evidence" value="ECO:0007669"/>
    <property type="project" value="UniProtKB-KW"/>
</dbReference>
<evidence type="ECO:0000313" key="9">
    <source>
        <dbReference type="Proteomes" id="UP000190857"/>
    </source>
</evidence>
<dbReference type="SMART" id="SM00420">
    <property type="entry name" value="HTH_DEOR"/>
    <property type="match status" value="1"/>
</dbReference>
<dbReference type="Gene3D" id="1.10.10.10">
    <property type="entry name" value="Winged helix-like DNA-binding domain superfamily/Winged helix DNA-binding domain"/>
    <property type="match status" value="1"/>
</dbReference>
<accession>A0A1T5JPH5</accession>
<keyword evidence="4" id="KW-0238">DNA-binding</keyword>
<evidence type="ECO:0000256" key="3">
    <source>
        <dbReference type="ARBA" id="ARBA00023015"/>
    </source>
</evidence>
<dbReference type="InterPro" id="IPR050313">
    <property type="entry name" value="Carb_Metab_HTH_regulators"/>
</dbReference>
<dbReference type="STRING" id="123320.SAMN06309945_1751"/>
<dbReference type="InterPro" id="IPR001034">
    <property type="entry name" value="DeoR_HTH"/>
</dbReference>
<evidence type="ECO:0000313" key="8">
    <source>
        <dbReference type="EMBL" id="SKC53242.1"/>
    </source>
</evidence>
<evidence type="ECO:0000256" key="6">
    <source>
        <dbReference type="ARBA" id="ARBA00024937"/>
    </source>
</evidence>
<dbReference type="InterPro" id="IPR018356">
    <property type="entry name" value="Tscrpt_reg_HTH_DeoR_CS"/>
</dbReference>
<dbReference type="RefSeq" id="WP_079727722.1">
    <property type="nucleotide sequence ID" value="NZ_FUZP01000001.1"/>
</dbReference>
<dbReference type="PROSITE" id="PS51000">
    <property type="entry name" value="HTH_DEOR_2"/>
    <property type="match status" value="1"/>
</dbReference>
<evidence type="ECO:0000256" key="1">
    <source>
        <dbReference type="ARBA" id="ARBA00021390"/>
    </source>
</evidence>
<dbReference type="PROSITE" id="PS00894">
    <property type="entry name" value="HTH_DEOR_1"/>
    <property type="match status" value="1"/>
</dbReference>
<reference evidence="8 9" key="1">
    <citation type="submission" date="2017-02" db="EMBL/GenBank/DDBJ databases">
        <authorList>
            <person name="Peterson S.W."/>
        </authorList>
    </citation>
    <scope>NUCLEOTIDE SEQUENCE [LARGE SCALE GENOMIC DNA]</scope>
    <source>
        <strain evidence="8 9">VKM Ac-2059</strain>
    </source>
</reference>
<dbReference type="Gene3D" id="3.40.50.1360">
    <property type="match status" value="1"/>
</dbReference>
<dbReference type="AlphaFoldDB" id="A0A1T5JPH5"/>
<organism evidence="8 9">
    <name type="scientific">Okibacterium fritillariae</name>
    <dbReference type="NCBI Taxonomy" id="123320"/>
    <lineage>
        <taxon>Bacteria</taxon>
        <taxon>Bacillati</taxon>
        <taxon>Actinomycetota</taxon>
        <taxon>Actinomycetes</taxon>
        <taxon>Micrococcales</taxon>
        <taxon>Microbacteriaceae</taxon>
        <taxon>Okibacterium</taxon>
    </lineage>
</organism>
<comment type="function">
    <text evidence="6">Repressor of the lactose catabolism operon. Galactose-6-phosphate is the inducer.</text>
</comment>
<dbReference type="InterPro" id="IPR036388">
    <property type="entry name" value="WH-like_DNA-bd_sf"/>
</dbReference>
<evidence type="ECO:0000256" key="5">
    <source>
        <dbReference type="ARBA" id="ARBA00023163"/>
    </source>
</evidence>
<dbReference type="PANTHER" id="PTHR30363:SF4">
    <property type="entry name" value="GLYCEROL-3-PHOSPHATE REGULON REPRESSOR"/>
    <property type="match status" value="1"/>
</dbReference>
<dbReference type="InterPro" id="IPR036390">
    <property type="entry name" value="WH_DNA-bd_sf"/>
</dbReference>
<proteinExistence type="predicted"/>
<evidence type="ECO:0000256" key="2">
    <source>
        <dbReference type="ARBA" id="ARBA00022491"/>
    </source>
</evidence>
<dbReference type="Pfam" id="PF00455">
    <property type="entry name" value="DeoRC"/>
    <property type="match status" value="1"/>
</dbReference>
<dbReference type="OrthoDB" id="7688673at2"/>
<dbReference type="Proteomes" id="UP000190857">
    <property type="component" value="Unassembled WGS sequence"/>
</dbReference>
<evidence type="ECO:0000259" key="7">
    <source>
        <dbReference type="PROSITE" id="PS51000"/>
    </source>
</evidence>
<feature type="domain" description="HTH deoR-type" evidence="7">
    <location>
        <begin position="3"/>
        <end position="58"/>
    </location>
</feature>
<gene>
    <name evidence="8" type="ORF">SAMN06309945_1751</name>
</gene>
<sequence length="262" mass="27728">MYQAERHALITDVLHTAGRVSVSDLSRRFDVTAETVRRDLDQLEAAGLLRRVHGGAVTADRTSVAESSIAVRQEQRSEAKDAIAHAAFRMLPPTFSGSIVLDAGTTTGRLAELLAEWTPVSESQTLTVITNSVPIAAVLHQSPHLELHLVGGRVRGITSAAVGTSTVDELSRIRPDIAFIGANGLSADFGLSTPDELEGAVKAAIVRGARRVVALVDSTKVGEEALFRFADLDHLDTLITDAALPADLDDALGLADVETVLA</sequence>
<dbReference type="PRINTS" id="PR00037">
    <property type="entry name" value="HTHLACR"/>
</dbReference>
<dbReference type="PANTHER" id="PTHR30363">
    <property type="entry name" value="HTH-TYPE TRANSCRIPTIONAL REGULATOR SRLR-RELATED"/>
    <property type="match status" value="1"/>
</dbReference>
<dbReference type="SUPFAM" id="SSF46785">
    <property type="entry name" value="Winged helix' DNA-binding domain"/>
    <property type="match status" value="1"/>
</dbReference>
<dbReference type="EMBL" id="FUZP01000001">
    <property type="protein sequence ID" value="SKC53242.1"/>
    <property type="molecule type" value="Genomic_DNA"/>
</dbReference>
<dbReference type="Pfam" id="PF08220">
    <property type="entry name" value="HTH_DeoR"/>
    <property type="match status" value="1"/>
</dbReference>
<dbReference type="InterPro" id="IPR014036">
    <property type="entry name" value="DeoR-like_C"/>
</dbReference>
<keyword evidence="3" id="KW-0805">Transcription regulation</keyword>
<evidence type="ECO:0000256" key="4">
    <source>
        <dbReference type="ARBA" id="ARBA00023125"/>
    </source>
</evidence>
<keyword evidence="2" id="KW-0678">Repressor</keyword>
<keyword evidence="9" id="KW-1185">Reference proteome</keyword>